<evidence type="ECO:0000313" key="3">
    <source>
        <dbReference type="RefSeq" id="XP_056689516.1"/>
    </source>
</evidence>
<protein>
    <submittedName>
        <fullName evidence="3">F-box protein At5g55150</fullName>
    </submittedName>
</protein>
<dbReference type="InterPro" id="IPR050942">
    <property type="entry name" value="F-box_BR-signaling"/>
</dbReference>
<organism evidence="2 3">
    <name type="scientific">Spinacia oleracea</name>
    <name type="common">Spinach</name>
    <dbReference type="NCBI Taxonomy" id="3562"/>
    <lineage>
        <taxon>Eukaryota</taxon>
        <taxon>Viridiplantae</taxon>
        <taxon>Streptophyta</taxon>
        <taxon>Embryophyta</taxon>
        <taxon>Tracheophyta</taxon>
        <taxon>Spermatophyta</taxon>
        <taxon>Magnoliopsida</taxon>
        <taxon>eudicotyledons</taxon>
        <taxon>Gunneridae</taxon>
        <taxon>Pentapetalae</taxon>
        <taxon>Caryophyllales</taxon>
        <taxon>Chenopodiaceae</taxon>
        <taxon>Chenopodioideae</taxon>
        <taxon>Anserineae</taxon>
        <taxon>Spinacia</taxon>
    </lineage>
</organism>
<feature type="domain" description="KIB1-4 beta-propeller" evidence="1">
    <location>
        <begin position="69"/>
        <end position="358"/>
    </location>
</feature>
<evidence type="ECO:0000259" key="1">
    <source>
        <dbReference type="Pfam" id="PF03478"/>
    </source>
</evidence>
<reference evidence="3" key="2">
    <citation type="submission" date="2025-08" db="UniProtKB">
        <authorList>
            <consortium name="RefSeq"/>
        </authorList>
    </citation>
    <scope>IDENTIFICATION</scope>
    <source>
        <tissue evidence="3">Leaf</tissue>
    </source>
</reference>
<dbReference type="PANTHER" id="PTHR44259">
    <property type="entry name" value="OS07G0183000 PROTEIN-RELATED"/>
    <property type="match status" value="1"/>
</dbReference>
<dbReference type="RefSeq" id="XP_056689516.1">
    <property type="nucleotide sequence ID" value="XM_056833538.1"/>
</dbReference>
<proteinExistence type="predicted"/>
<dbReference type="InterPro" id="IPR005174">
    <property type="entry name" value="KIB1-4_b-propeller"/>
</dbReference>
<sequence>MADWSEIPEDIYRKIAVEHLENLEDFEAFKEVCSKWRYAVKGVNFCPSKNTQLPWLMLADPPNSPHRRFYSLSKQMFRKFNLPQLDDKEDDDHLRYFSSKGWLVSVSRMNRNITLFDPFSGKVIKPPSVPLDLMESAYEEWDDDDYLCFFWKFILSANSSCCDDFSVAMVFERTRKLAFWKPGEHKWTEPTVDFPTNIVYDVCYFKGEFYAIDNIGKVVAFGSGISKRQPRIVADLLAQGLVSNCSVNLYLVVVESSLLVIHRDVFLLEEEAKENEDYYWTKSFEIFELNVENGEAKRVKCVGDWAIFVGLNSTFSIEATSDIRGCRSNCIYFTDDCCEFYLGSGVSRGGGSDIGIYSLTEQKIIQRIYGGPSQFNFLTPPMWLELPRQTVQVAEIAKISPKN</sequence>
<accession>A0ABM3R1M0</accession>
<gene>
    <name evidence="3" type="primary">LOC110794423</name>
</gene>
<dbReference type="GeneID" id="110794423"/>
<name>A0ABM3R1M0_SPIOL</name>
<reference evidence="2" key="1">
    <citation type="journal article" date="2021" name="Nat. Commun.">
        <title>Genomic analyses provide insights into spinach domestication and the genetic basis of agronomic traits.</title>
        <authorList>
            <person name="Cai X."/>
            <person name="Sun X."/>
            <person name="Xu C."/>
            <person name="Sun H."/>
            <person name="Wang X."/>
            <person name="Ge C."/>
            <person name="Zhang Z."/>
            <person name="Wang Q."/>
            <person name="Fei Z."/>
            <person name="Jiao C."/>
            <person name="Wang Q."/>
        </authorList>
    </citation>
    <scope>NUCLEOTIDE SEQUENCE [LARGE SCALE GENOMIC DNA]</scope>
    <source>
        <strain evidence="2">cv. Varoflay</strain>
    </source>
</reference>
<dbReference type="PANTHER" id="PTHR44259:SF107">
    <property type="entry name" value="F-BOX PROTEIN SKIP23-LIKE"/>
    <property type="match status" value="1"/>
</dbReference>
<dbReference type="Pfam" id="PF03478">
    <property type="entry name" value="Beta-prop_KIB1-4"/>
    <property type="match status" value="1"/>
</dbReference>
<evidence type="ECO:0000313" key="2">
    <source>
        <dbReference type="Proteomes" id="UP000813463"/>
    </source>
</evidence>
<dbReference type="Proteomes" id="UP000813463">
    <property type="component" value="Chromosome 6"/>
</dbReference>
<keyword evidence="2" id="KW-1185">Reference proteome</keyword>